<evidence type="ECO:0000256" key="1">
    <source>
        <dbReference type="SAM" id="MobiDB-lite"/>
    </source>
</evidence>
<evidence type="ECO:0000313" key="3">
    <source>
        <dbReference type="Proteomes" id="UP001195724"/>
    </source>
</evidence>
<feature type="compositionally biased region" description="Basic residues" evidence="1">
    <location>
        <begin position="51"/>
        <end position="61"/>
    </location>
</feature>
<gene>
    <name evidence="2" type="ORF">JOE68_000552</name>
</gene>
<name>A0ABS2S0C9_9PSEU</name>
<organism evidence="2 3">
    <name type="scientific">Saccharothrix algeriensis</name>
    <dbReference type="NCBI Taxonomy" id="173560"/>
    <lineage>
        <taxon>Bacteria</taxon>
        <taxon>Bacillati</taxon>
        <taxon>Actinomycetota</taxon>
        <taxon>Actinomycetes</taxon>
        <taxon>Pseudonocardiales</taxon>
        <taxon>Pseudonocardiaceae</taxon>
        <taxon>Saccharothrix</taxon>
    </lineage>
</organism>
<dbReference type="InterPro" id="IPR038152">
    <property type="entry name" value="Carbam_trans_C_sf"/>
</dbReference>
<proteinExistence type="predicted"/>
<feature type="region of interest" description="Disordered" evidence="1">
    <location>
        <begin position="41"/>
        <end position="70"/>
    </location>
</feature>
<dbReference type="Gene3D" id="3.90.870.20">
    <property type="entry name" value="Carbamoyltransferase, C-terminal domain"/>
    <property type="match status" value="1"/>
</dbReference>
<reference evidence="2 3" key="1">
    <citation type="submission" date="2021-01" db="EMBL/GenBank/DDBJ databases">
        <title>Sequencing the genomes of 1000 actinobacteria strains.</title>
        <authorList>
            <person name="Klenk H.-P."/>
        </authorList>
    </citation>
    <scope>NUCLEOTIDE SEQUENCE [LARGE SCALE GENOMIC DNA]</scope>
    <source>
        <strain evidence="2 3">DSM 44581</strain>
    </source>
</reference>
<keyword evidence="3" id="KW-1185">Reference proteome</keyword>
<evidence type="ECO:0000313" key="2">
    <source>
        <dbReference type="EMBL" id="MBM7809687.1"/>
    </source>
</evidence>
<protein>
    <submittedName>
        <fullName evidence="2">Uncharacterized protein</fullName>
    </submittedName>
</protein>
<dbReference type="EMBL" id="JAFBCL010000001">
    <property type="protein sequence ID" value="MBM7809687.1"/>
    <property type="molecule type" value="Genomic_DNA"/>
</dbReference>
<dbReference type="Proteomes" id="UP001195724">
    <property type="component" value="Unassembled WGS sequence"/>
</dbReference>
<comment type="caution">
    <text evidence="2">The sequence shown here is derived from an EMBL/GenBank/DDBJ whole genome shotgun (WGS) entry which is preliminary data.</text>
</comment>
<sequence length="70" mass="7886">MLCNTSLNDKGEPIIDTAPEAIDFCLRRRIGVALFNGAGSGWGISTTTPRTGRRPGHTSRSRWREKTWRR</sequence>
<accession>A0ABS2S0C9</accession>